<protein>
    <submittedName>
        <fullName evidence="1">Uncharacterized protein</fullName>
    </submittedName>
</protein>
<dbReference type="EMBL" id="BMGG01000003">
    <property type="protein sequence ID" value="GGC58706.1"/>
    <property type="molecule type" value="Genomic_DNA"/>
</dbReference>
<reference evidence="1" key="2">
    <citation type="submission" date="2020-09" db="EMBL/GenBank/DDBJ databases">
        <authorList>
            <person name="Sun Q."/>
            <person name="Zhou Y."/>
        </authorList>
    </citation>
    <scope>NUCLEOTIDE SEQUENCE</scope>
    <source>
        <strain evidence="1">CGMCC 1.12919</strain>
    </source>
</reference>
<keyword evidence="2" id="KW-1185">Reference proteome</keyword>
<name>A0A916XB49_9HYPH</name>
<gene>
    <name evidence="1" type="ORF">GCM10010994_16980</name>
</gene>
<dbReference type="RefSeq" id="WP_188608739.1">
    <property type="nucleotide sequence ID" value="NZ_BMGG01000003.1"/>
</dbReference>
<proteinExistence type="predicted"/>
<comment type="caution">
    <text evidence="1">The sequence shown here is derived from an EMBL/GenBank/DDBJ whole genome shotgun (WGS) entry which is preliminary data.</text>
</comment>
<accession>A0A916XB49</accession>
<evidence type="ECO:0000313" key="2">
    <source>
        <dbReference type="Proteomes" id="UP000637002"/>
    </source>
</evidence>
<evidence type="ECO:0000313" key="1">
    <source>
        <dbReference type="EMBL" id="GGC58706.1"/>
    </source>
</evidence>
<sequence length="107" mass="10862">MSPAWAHDSVQGPNGGRVVEAGAYHIELVAKGPALEAFLTDADEKPLSPGKFRGVAVLLVDGKVQRIPLVPEGGGLAGRAQGSLPAAPKGAVQITAPDGQAISARFD</sequence>
<organism evidence="1 2">
    <name type="scientific">Chelatococcus reniformis</name>
    <dbReference type="NCBI Taxonomy" id="1494448"/>
    <lineage>
        <taxon>Bacteria</taxon>
        <taxon>Pseudomonadati</taxon>
        <taxon>Pseudomonadota</taxon>
        <taxon>Alphaproteobacteria</taxon>
        <taxon>Hyphomicrobiales</taxon>
        <taxon>Chelatococcaceae</taxon>
        <taxon>Chelatococcus</taxon>
    </lineage>
</organism>
<dbReference type="AlphaFoldDB" id="A0A916XB49"/>
<dbReference type="Proteomes" id="UP000637002">
    <property type="component" value="Unassembled WGS sequence"/>
</dbReference>
<reference evidence="1" key="1">
    <citation type="journal article" date="2014" name="Int. J. Syst. Evol. Microbiol.">
        <title>Complete genome sequence of Corynebacterium casei LMG S-19264T (=DSM 44701T), isolated from a smear-ripened cheese.</title>
        <authorList>
            <consortium name="US DOE Joint Genome Institute (JGI-PGF)"/>
            <person name="Walter F."/>
            <person name="Albersmeier A."/>
            <person name="Kalinowski J."/>
            <person name="Ruckert C."/>
        </authorList>
    </citation>
    <scope>NUCLEOTIDE SEQUENCE</scope>
    <source>
        <strain evidence="1">CGMCC 1.12919</strain>
    </source>
</reference>